<name>A0A1Q9EMP2_SYMMI</name>
<accession>A0A1Q9EMP2</accession>
<dbReference type="AlphaFoldDB" id="A0A1Q9EMP2"/>
<evidence type="ECO:0000313" key="1">
    <source>
        <dbReference type="EMBL" id="OLQ08667.1"/>
    </source>
</evidence>
<organism evidence="1 2">
    <name type="scientific">Symbiodinium microadriaticum</name>
    <name type="common">Dinoflagellate</name>
    <name type="synonym">Zooxanthella microadriatica</name>
    <dbReference type="NCBI Taxonomy" id="2951"/>
    <lineage>
        <taxon>Eukaryota</taxon>
        <taxon>Sar</taxon>
        <taxon>Alveolata</taxon>
        <taxon>Dinophyceae</taxon>
        <taxon>Suessiales</taxon>
        <taxon>Symbiodiniaceae</taxon>
        <taxon>Symbiodinium</taxon>
    </lineage>
</organism>
<dbReference type="EMBL" id="LSRX01000112">
    <property type="protein sequence ID" value="OLQ08667.1"/>
    <property type="molecule type" value="Genomic_DNA"/>
</dbReference>
<dbReference type="Proteomes" id="UP000186817">
    <property type="component" value="Unassembled WGS sequence"/>
</dbReference>
<evidence type="ECO:0000313" key="2">
    <source>
        <dbReference type="Proteomes" id="UP000186817"/>
    </source>
</evidence>
<sequence length="321" mass="35802">MDLGVQLSARLHMKIRWQVAPIKGSTRQIKVGVAETCLQSAMMDRLQLSEVTRTDSRGFKGNGVKRTQRQAFPRDANKAKRGLRQLGFEVFGTQYREVLKNSAVIYDGHVQNLHFKGNARTGTFRSPHFSMDQANCASADVDGRRRLPGYQDVTKVPFEHKYASLHHARCWALDQPRCPSSTKVQAFTTQGLRDRFVASRTGFQSCTRALSELHMTSGPESLKAASRQLPDRTLAPVTCRREELAMQSSRRSKSLTFHLSLALLDQANFKCFPPLIVKCAAASRPNPPRPPRASVTLLAPAMPEPFQRLLAESPSSFPRGA</sequence>
<protein>
    <submittedName>
        <fullName evidence="1">Uncharacterized protein</fullName>
    </submittedName>
</protein>
<proteinExistence type="predicted"/>
<reference evidence="1 2" key="1">
    <citation type="submission" date="2016-02" db="EMBL/GenBank/DDBJ databases">
        <title>Genome analysis of coral dinoflagellate symbionts highlights evolutionary adaptations to a symbiotic lifestyle.</title>
        <authorList>
            <person name="Aranda M."/>
            <person name="Li Y."/>
            <person name="Liew Y.J."/>
            <person name="Baumgarten S."/>
            <person name="Simakov O."/>
            <person name="Wilson M."/>
            <person name="Piel J."/>
            <person name="Ashoor H."/>
            <person name="Bougouffa S."/>
            <person name="Bajic V.B."/>
            <person name="Ryu T."/>
            <person name="Ravasi T."/>
            <person name="Bayer T."/>
            <person name="Micklem G."/>
            <person name="Kim H."/>
            <person name="Bhak J."/>
            <person name="Lajeunesse T.C."/>
            <person name="Voolstra C.R."/>
        </authorList>
    </citation>
    <scope>NUCLEOTIDE SEQUENCE [LARGE SCALE GENOMIC DNA]</scope>
    <source>
        <strain evidence="1 2">CCMP2467</strain>
    </source>
</reference>
<keyword evidence="2" id="KW-1185">Reference proteome</keyword>
<gene>
    <name evidence="1" type="ORF">AK812_SmicGene7810</name>
</gene>
<comment type="caution">
    <text evidence="1">The sequence shown here is derived from an EMBL/GenBank/DDBJ whole genome shotgun (WGS) entry which is preliminary data.</text>
</comment>